<sequence>MQDLSLYNGPLPTTKIYTQWENIARERNCGALCVFTGIVRQEESKEKFQRDSKAQPNTESHAHTQSHGCIDSHNPCAHMVSALSFEVYEPLLYKWFQSWQAKAKEMGAVLLMAHSVGDVSHTQSSYMCAVISRQRRVALALYEEFIEDFKANAPIWKYDIIDGEKVFALSRSMPINGSGVLG</sequence>
<proteinExistence type="inferred from homology"/>
<comment type="subunit">
    <text evidence="6">Heterotetramer of 2 MoaD subunits and 2 MoaE subunits. Also stable as homodimer. The enzyme changes between these two forms during catalysis.</text>
</comment>
<dbReference type="EC" id="2.8.1.12" evidence="3"/>
<evidence type="ECO:0000256" key="4">
    <source>
        <dbReference type="ARBA" id="ARBA00013858"/>
    </source>
</evidence>
<evidence type="ECO:0000256" key="8">
    <source>
        <dbReference type="ARBA" id="ARBA00030407"/>
    </source>
</evidence>
<dbReference type="GO" id="GO:0006777">
    <property type="term" value="P:Mo-molybdopterin cofactor biosynthetic process"/>
    <property type="evidence" value="ECO:0007669"/>
    <property type="project" value="UniProtKB-KW"/>
</dbReference>
<dbReference type="Gene3D" id="3.90.1170.40">
    <property type="entry name" value="Molybdopterin biosynthesis MoaE subunit"/>
    <property type="match status" value="1"/>
</dbReference>
<evidence type="ECO:0000256" key="7">
    <source>
        <dbReference type="ARBA" id="ARBA00029745"/>
    </source>
</evidence>
<reference evidence="13 14" key="1">
    <citation type="submission" date="2018-04" db="EMBL/GenBank/DDBJ databases">
        <title>Novel Campyloabacter and Helicobacter Species and Strains.</title>
        <authorList>
            <person name="Mannion A.J."/>
            <person name="Shen Z."/>
            <person name="Fox J.G."/>
        </authorList>
    </citation>
    <scope>NUCLEOTIDE SEQUENCE [LARGE SCALE GENOMIC DNA]</scope>
    <source>
        <strain evidence="13 14">MIT 12-6600</strain>
    </source>
</reference>
<evidence type="ECO:0000256" key="6">
    <source>
        <dbReference type="ARBA" id="ARBA00026066"/>
    </source>
</evidence>
<evidence type="ECO:0000256" key="5">
    <source>
        <dbReference type="ARBA" id="ARBA00023150"/>
    </source>
</evidence>
<dbReference type="EMBL" id="NXLT01000003">
    <property type="protein sequence ID" value="RDU67365.1"/>
    <property type="molecule type" value="Genomic_DNA"/>
</dbReference>
<organism evidence="13 14">
    <name type="scientific">Helicobacter equorum</name>
    <dbReference type="NCBI Taxonomy" id="361872"/>
    <lineage>
        <taxon>Bacteria</taxon>
        <taxon>Pseudomonadati</taxon>
        <taxon>Campylobacterota</taxon>
        <taxon>Epsilonproteobacteria</taxon>
        <taxon>Campylobacterales</taxon>
        <taxon>Helicobacteraceae</taxon>
        <taxon>Helicobacter</taxon>
    </lineage>
</organism>
<evidence type="ECO:0000256" key="9">
    <source>
        <dbReference type="ARBA" id="ARBA00030781"/>
    </source>
</evidence>
<comment type="similarity">
    <text evidence="2">Belongs to the MoaE family.</text>
</comment>
<protein>
    <recommendedName>
        <fullName evidence="4">Molybdopterin synthase catalytic subunit</fullName>
        <ecNumber evidence="3">2.8.1.12</ecNumber>
    </recommendedName>
    <alternativeName>
        <fullName evidence="9">MPT synthase subunit 2</fullName>
    </alternativeName>
    <alternativeName>
        <fullName evidence="7">Molybdenum cofactor biosynthesis protein E</fullName>
    </alternativeName>
    <alternativeName>
        <fullName evidence="8">Molybdopterin-converting factor large subunit</fullName>
    </alternativeName>
    <alternativeName>
        <fullName evidence="10">Molybdopterin-converting factor subunit 2</fullName>
    </alternativeName>
</protein>
<accession>A0A3D8IR39</accession>
<comment type="pathway">
    <text evidence="1">Cofactor biosynthesis; molybdopterin biosynthesis.</text>
</comment>
<dbReference type="UniPathway" id="UPA00344"/>
<feature type="compositionally biased region" description="Polar residues" evidence="12">
    <location>
        <begin position="54"/>
        <end position="67"/>
    </location>
</feature>
<dbReference type="PANTHER" id="PTHR23404">
    <property type="entry name" value="MOLYBDOPTERIN SYNTHASE RELATED"/>
    <property type="match status" value="1"/>
</dbReference>
<dbReference type="RefSeq" id="WP_115571079.1">
    <property type="nucleotide sequence ID" value="NZ_NXLT01000003.1"/>
</dbReference>
<dbReference type="InterPro" id="IPR003448">
    <property type="entry name" value="Mopterin_biosynth_MoaE"/>
</dbReference>
<dbReference type="CDD" id="cd00756">
    <property type="entry name" value="MoaE"/>
    <property type="match status" value="1"/>
</dbReference>
<gene>
    <name evidence="13" type="ORF">CQA54_05185</name>
</gene>
<comment type="caution">
    <text evidence="13">The sequence shown here is derived from an EMBL/GenBank/DDBJ whole genome shotgun (WGS) entry which is preliminary data.</text>
</comment>
<dbReference type="InterPro" id="IPR036563">
    <property type="entry name" value="MoaE_sf"/>
</dbReference>
<evidence type="ECO:0000313" key="13">
    <source>
        <dbReference type="EMBL" id="RDU67365.1"/>
    </source>
</evidence>
<dbReference type="GO" id="GO:0030366">
    <property type="term" value="F:molybdopterin synthase activity"/>
    <property type="evidence" value="ECO:0007669"/>
    <property type="project" value="UniProtKB-EC"/>
</dbReference>
<evidence type="ECO:0000256" key="10">
    <source>
        <dbReference type="ARBA" id="ARBA00032474"/>
    </source>
</evidence>
<evidence type="ECO:0000256" key="1">
    <source>
        <dbReference type="ARBA" id="ARBA00005046"/>
    </source>
</evidence>
<name>A0A3D8IR39_9HELI</name>
<feature type="region of interest" description="Disordered" evidence="12">
    <location>
        <begin position="45"/>
        <end position="67"/>
    </location>
</feature>
<dbReference type="SUPFAM" id="SSF54690">
    <property type="entry name" value="Molybdopterin synthase subunit MoaE"/>
    <property type="match status" value="1"/>
</dbReference>
<evidence type="ECO:0000256" key="11">
    <source>
        <dbReference type="ARBA" id="ARBA00049878"/>
    </source>
</evidence>
<dbReference type="OrthoDB" id="9803224at2"/>
<evidence type="ECO:0000256" key="12">
    <source>
        <dbReference type="SAM" id="MobiDB-lite"/>
    </source>
</evidence>
<evidence type="ECO:0000256" key="2">
    <source>
        <dbReference type="ARBA" id="ARBA00005426"/>
    </source>
</evidence>
<evidence type="ECO:0000256" key="3">
    <source>
        <dbReference type="ARBA" id="ARBA00011950"/>
    </source>
</evidence>
<keyword evidence="14" id="KW-1185">Reference proteome</keyword>
<evidence type="ECO:0000313" key="14">
    <source>
        <dbReference type="Proteomes" id="UP000256514"/>
    </source>
</evidence>
<keyword evidence="5" id="KW-0501">Molybdenum cofactor biosynthesis</keyword>
<dbReference type="Pfam" id="PF02391">
    <property type="entry name" value="MoaE"/>
    <property type="match status" value="1"/>
</dbReference>
<comment type="catalytic activity">
    <reaction evidence="11">
        <text>2 [molybdopterin-synthase sulfur-carrier protein]-C-terminal-Gly-aminoethanethioate + cyclic pyranopterin phosphate + H2O = molybdopterin + 2 [molybdopterin-synthase sulfur-carrier protein]-C-terminal Gly-Gly + 2 H(+)</text>
        <dbReference type="Rhea" id="RHEA:26333"/>
        <dbReference type="Rhea" id="RHEA-COMP:12202"/>
        <dbReference type="Rhea" id="RHEA-COMP:19907"/>
        <dbReference type="ChEBI" id="CHEBI:15377"/>
        <dbReference type="ChEBI" id="CHEBI:15378"/>
        <dbReference type="ChEBI" id="CHEBI:58698"/>
        <dbReference type="ChEBI" id="CHEBI:59648"/>
        <dbReference type="ChEBI" id="CHEBI:90778"/>
        <dbReference type="ChEBI" id="CHEBI:232372"/>
        <dbReference type="EC" id="2.8.1.12"/>
    </reaction>
</comment>
<dbReference type="AlphaFoldDB" id="A0A3D8IR39"/>
<dbReference type="Proteomes" id="UP000256514">
    <property type="component" value="Unassembled WGS sequence"/>
</dbReference>